<keyword evidence="8" id="KW-0808">Transferase</keyword>
<feature type="active site" description="Tele-phosphohistidine intermediate" evidence="15">
    <location>
        <position position="78"/>
    </location>
</feature>
<evidence type="ECO:0000256" key="3">
    <source>
        <dbReference type="ARBA" id="ARBA00014322"/>
    </source>
</evidence>
<dbReference type="PANTHER" id="PTHR34382">
    <property type="entry name" value="PTS SYSTEM N,N'-DIACETYLCHITOBIOSE-SPECIFIC EIIA COMPONENT"/>
    <property type="match status" value="1"/>
</dbReference>
<dbReference type="InterPro" id="IPR003188">
    <property type="entry name" value="PTS_IIA_lac/cel"/>
</dbReference>
<keyword evidence="6" id="KW-0597">Phosphoprotein</keyword>
<dbReference type="GO" id="GO:0016740">
    <property type="term" value="F:transferase activity"/>
    <property type="evidence" value="ECO:0007669"/>
    <property type="project" value="UniProtKB-KW"/>
</dbReference>
<feature type="binding site" evidence="16">
    <location>
        <position position="81"/>
    </location>
    <ligand>
        <name>Mg(2+)</name>
        <dbReference type="ChEBI" id="CHEBI:18420"/>
        <note>ligand shared between all trimeric partners</note>
    </ligand>
</feature>
<comment type="subcellular location">
    <subcellularLocation>
        <location evidence="1">Cytoplasm</location>
    </subcellularLocation>
</comment>
<evidence type="ECO:0000256" key="11">
    <source>
        <dbReference type="ARBA" id="ARBA00022842"/>
    </source>
</evidence>
<dbReference type="Proteomes" id="UP000886721">
    <property type="component" value="Unassembled WGS sequence"/>
</dbReference>
<keyword evidence="10 16" id="KW-0479">Metal-binding</keyword>
<proteinExistence type="predicted"/>
<dbReference type="AlphaFoldDB" id="A0A9D1WUU7"/>
<dbReference type="Pfam" id="PF02255">
    <property type="entry name" value="PTS_IIA"/>
    <property type="match status" value="1"/>
</dbReference>
<evidence type="ECO:0000256" key="5">
    <source>
        <dbReference type="ARBA" id="ARBA00022490"/>
    </source>
</evidence>
<evidence type="ECO:0000313" key="18">
    <source>
        <dbReference type="EMBL" id="HIX67533.1"/>
    </source>
</evidence>
<dbReference type="Gene3D" id="1.20.58.80">
    <property type="entry name" value="Phosphotransferase system, lactose/cellobiose-type IIA subunit"/>
    <property type="match status" value="1"/>
</dbReference>
<evidence type="ECO:0000256" key="2">
    <source>
        <dbReference type="ARBA" id="ARBA00011233"/>
    </source>
</evidence>
<protein>
    <recommendedName>
        <fullName evidence="3">PTS system lactose-specific EIIA component</fullName>
    </recommendedName>
    <alternativeName>
        <fullName evidence="12">EIIA-Lac</fullName>
    </alternativeName>
    <alternativeName>
        <fullName evidence="14">EIII-Lac</fullName>
    </alternativeName>
    <alternativeName>
        <fullName evidence="13">Lactose-specific phosphotransferase enzyme IIA component</fullName>
    </alternativeName>
</protein>
<dbReference type="PANTHER" id="PTHR34382:SF9">
    <property type="entry name" value="PHOSPHOTRANSFERASE SYSTEM SUGAR-SPECIFIC EII COMPONENT"/>
    <property type="match status" value="1"/>
</dbReference>
<gene>
    <name evidence="18" type="ORF">H9735_05320</name>
</gene>
<dbReference type="CDD" id="cd00215">
    <property type="entry name" value="PTS_IIA_lac"/>
    <property type="match status" value="1"/>
</dbReference>
<dbReference type="EMBL" id="DXEM01000015">
    <property type="protein sequence ID" value="HIX67533.1"/>
    <property type="molecule type" value="Genomic_DNA"/>
</dbReference>
<name>A0A9D1WUU7_9FIRM</name>
<comment type="caution">
    <text evidence="18">The sequence shown here is derived from an EMBL/GenBank/DDBJ whole genome shotgun (WGS) entry which is preliminary data.</text>
</comment>
<evidence type="ECO:0000256" key="13">
    <source>
        <dbReference type="ARBA" id="ARBA00031467"/>
    </source>
</evidence>
<sequence length="102" mass="11439">MTKEEVTMIGFEIVSFSGDARSKLLMALDKAKKGDFSECDKLIEDANECLVEAHNSQMDVMQKEASGEDLELGFIMVHAQDHLMTTLLLKDIIGTLIDVYRK</sequence>
<evidence type="ECO:0000256" key="4">
    <source>
        <dbReference type="ARBA" id="ARBA00022448"/>
    </source>
</evidence>
<evidence type="ECO:0000256" key="10">
    <source>
        <dbReference type="ARBA" id="ARBA00022723"/>
    </source>
</evidence>
<evidence type="ECO:0000256" key="7">
    <source>
        <dbReference type="ARBA" id="ARBA00022597"/>
    </source>
</evidence>
<dbReference type="InterPro" id="IPR036542">
    <property type="entry name" value="PTS_IIA_lac/cel_sf"/>
</dbReference>
<feature type="modified residue" description="Phosphohistidine; by HPr" evidence="17">
    <location>
        <position position="78"/>
    </location>
</feature>
<comment type="cofactor">
    <cofactor evidence="16">
        <name>Mg(2+)</name>
        <dbReference type="ChEBI" id="CHEBI:18420"/>
    </cofactor>
    <text evidence="16">Binds 1 Mg(2+) ion per trimer.</text>
</comment>
<keyword evidence="11 16" id="KW-0460">Magnesium</keyword>
<dbReference type="SUPFAM" id="SSF46973">
    <property type="entry name" value="Enzyme IIa from lactose specific PTS, IIa-lac"/>
    <property type="match status" value="1"/>
</dbReference>
<keyword evidence="7" id="KW-0762">Sugar transport</keyword>
<evidence type="ECO:0000256" key="6">
    <source>
        <dbReference type="ARBA" id="ARBA00022553"/>
    </source>
</evidence>
<keyword evidence="5" id="KW-0963">Cytoplasm</keyword>
<evidence type="ECO:0000256" key="15">
    <source>
        <dbReference type="PIRSR" id="PIRSR000699-1"/>
    </source>
</evidence>
<evidence type="ECO:0000256" key="14">
    <source>
        <dbReference type="ARBA" id="ARBA00032708"/>
    </source>
</evidence>
<comment type="subunit">
    <text evidence="2">Homotrimer.</text>
</comment>
<dbReference type="GO" id="GO:0005737">
    <property type="term" value="C:cytoplasm"/>
    <property type="evidence" value="ECO:0007669"/>
    <property type="project" value="UniProtKB-SubCell"/>
</dbReference>
<keyword evidence="4" id="KW-0813">Transport</keyword>
<evidence type="ECO:0000256" key="1">
    <source>
        <dbReference type="ARBA" id="ARBA00004496"/>
    </source>
</evidence>
<reference evidence="18" key="1">
    <citation type="journal article" date="2021" name="PeerJ">
        <title>Extensive microbial diversity within the chicken gut microbiome revealed by metagenomics and culture.</title>
        <authorList>
            <person name="Gilroy R."/>
            <person name="Ravi A."/>
            <person name="Getino M."/>
            <person name="Pursley I."/>
            <person name="Horton D.L."/>
            <person name="Alikhan N.F."/>
            <person name="Baker D."/>
            <person name="Gharbi K."/>
            <person name="Hall N."/>
            <person name="Watson M."/>
            <person name="Adriaenssens E.M."/>
            <person name="Foster-Nyarko E."/>
            <person name="Jarju S."/>
            <person name="Secka A."/>
            <person name="Antonio M."/>
            <person name="Oren A."/>
            <person name="Chaudhuri R.R."/>
            <person name="La Ragione R."/>
            <person name="Hildebrand F."/>
            <person name="Pallen M.J."/>
        </authorList>
    </citation>
    <scope>NUCLEOTIDE SEQUENCE</scope>
    <source>
        <strain evidence="18">CHK191-13928</strain>
    </source>
</reference>
<evidence type="ECO:0000256" key="9">
    <source>
        <dbReference type="ARBA" id="ARBA00022683"/>
    </source>
</evidence>
<dbReference type="PIRSF" id="PIRSF000699">
    <property type="entry name" value="PTS_IILac_III"/>
    <property type="match status" value="1"/>
</dbReference>
<keyword evidence="9" id="KW-0598">Phosphotransferase system</keyword>
<evidence type="ECO:0000313" key="19">
    <source>
        <dbReference type="Proteomes" id="UP000886721"/>
    </source>
</evidence>
<accession>A0A9D1WUU7</accession>
<reference evidence="18" key="2">
    <citation type="submission" date="2021-04" db="EMBL/GenBank/DDBJ databases">
        <authorList>
            <person name="Gilroy R."/>
        </authorList>
    </citation>
    <scope>NUCLEOTIDE SEQUENCE</scope>
    <source>
        <strain evidence="18">CHK191-13928</strain>
    </source>
</reference>
<organism evidence="18 19">
    <name type="scientific">Candidatus Anaerostipes excrementavium</name>
    <dbReference type="NCBI Taxonomy" id="2838463"/>
    <lineage>
        <taxon>Bacteria</taxon>
        <taxon>Bacillati</taxon>
        <taxon>Bacillota</taxon>
        <taxon>Clostridia</taxon>
        <taxon>Lachnospirales</taxon>
        <taxon>Lachnospiraceae</taxon>
        <taxon>Anaerostipes</taxon>
    </lineage>
</organism>
<evidence type="ECO:0000256" key="17">
    <source>
        <dbReference type="PROSITE-ProRule" id="PRU00418"/>
    </source>
</evidence>
<dbReference type="PROSITE" id="PS51095">
    <property type="entry name" value="PTS_EIIA_TYPE_3"/>
    <property type="match status" value="1"/>
</dbReference>
<dbReference type="GO" id="GO:0046872">
    <property type="term" value="F:metal ion binding"/>
    <property type="evidence" value="ECO:0007669"/>
    <property type="project" value="UniProtKB-KW"/>
</dbReference>
<evidence type="ECO:0000256" key="16">
    <source>
        <dbReference type="PIRSR" id="PIRSR000699-2"/>
    </source>
</evidence>
<evidence type="ECO:0000256" key="12">
    <source>
        <dbReference type="ARBA" id="ARBA00030293"/>
    </source>
</evidence>
<dbReference type="GO" id="GO:0009401">
    <property type="term" value="P:phosphoenolpyruvate-dependent sugar phosphotransferase system"/>
    <property type="evidence" value="ECO:0007669"/>
    <property type="project" value="UniProtKB-KW"/>
</dbReference>
<evidence type="ECO:0000256" key="8">
    <source>
        <dbReference type="ARBA" id="ARBA00022679"/>
    </source>
</evidence>